<feature type="compositionally biased region" description="Basic and acidic residues" evidence="1">
    <location>
        <begin position="183"/>
        <end position="205"/>
    </location>
</feature>
<evidence type="ECO:0000313" key="3">
    <source>
        <dbReference type="EMBL" id="MBA9006376.1"/>
    </source>
</evidence>
<dbReference type="RefSeq" id="WP_182707316.1">
    <property type="nucleotide sequence ID" value="NZ_JACJII010000001.1"/>
</dbReference>
<dbReference type="PANTHER" id="PTHR35585">
    <property type="entry name" value="HHE DOMAIN PROTEIN (AFU_ORTHOLOGUE AFUA_4G00730)"/>
    <property type="match status" value="1"/>
</dbReference>
<feature type="domain" description="Hemerythrin-like" evidence="2">
    <location>
        <begin position="4"/>
        <end position="118"/>
    </location>
</feature>
<keyword evidence="4" id="KW-1185">Reference proteome</keyword>
<comment type="caution">
    <text evidence="3">The sequence shown here is derived from an EMBL/GenBank/DDBJ whole genome shotgun (WGS) entry which is preliminary data.</text>
</comment>
<name>A0A7W3RB08_9ACTN</name>
<proteinExistence type="predicted"/>
<organism evidence="3 4">
    <name type="scientific">Thermomonospora cellulosilytica</name>
    <dbReference type="NCBI Taxonomy" id="1411118"/>
    <lineage>
        <taxon>Bacteria</taxon>
        <taxon>Bacillati</taxon>
        <taxon>Actinomycetota</taxon>
        <taxon>Actinomycetes</taxon>
        <taxon>Streptosporangiales</taxon>
        <taxon>Thermomonosporaceae</taxon>
        <taxon>Thermomonospora</taxon>
    </lineage>
</organism>
<feature type="compositionally biased region" description="Low complexity" evidence="1">
    <location>
        <begin position="154"/>
        <end position="181"/>
    </location>
</feature>
<dbReference type="AlphaFoldDB" id="A0A7W3RB08"/>
<feature type="region of interest" description="Disordered" evidence="1">
    <location>
        <begin position="141"/>
        <end position="214"/>
    </location>
</feature>
<dbReference type="InterPro" id="IPR012312">
    <property type="entry name" value="Hemerythrin-like"/>
</dbReference>
<sequence length="214" mass="23859">MPDVITLITKDHRAMEKLFDRLASDRGRRPELVKEMSAMLIAHSRAEEERVYPAIAEEAGEKGEIEHSEEEHREAEETLHRLEGIDPGGPDFDQCLEELVTAVKHHIEEEEGEILPALKKAVSRKRLDELGEAFEERRMQEMSKHGFGAKKAPKTTGKTRGGVRSAVKGGKGGKAAPAGTKQELYKRAQELDISGRSKMTKDELAKAVQKAGRR</sequence>
<protein>
    <submittedName>
        <fullName evidence="3">Hemerythrin superfamily protein</fullName>
    </submittedName>
</protein>
<evidence type="ECO:0000259" key="2">
    <source>
        <dbReference type="Pfam" id="PF01814"/>
    </source>
</evidence>
<accession>A0A7W3RB08</accession>
<gene>
    <name evidence="3" type="ORF">HNR21_005258</name>
</gene>
<reference evidence="3 4" key="1">
    <citation type="submission" date="2020-08" db="EMBL/GenBank/DDBJ databases">
        <title>Sequencing the genomes of 1000 actinobacteria strains.</title>
        <authorList>
            <person name="Klenk H.-P."/>
        </authorList>
    </citation>
    <scope>NUCLEOTIDE SEQUENCE [LARGE SCALE GENOMIC DNA]</scope>
    <source>
        <strain evidence="3 4">DSM 45823</strain>
    </source>
</reference>
<evidence type="ECO:0000256" key="1">
    <source>
        <dbReference type="SAM" id="MobiDB-lite"/>
    </source>
</evidence>
<dbReference type="PANTHER" id="PTHR35585:SF1">
    <property type="entry name" value="HHE DOMAIN PROTEIN (AFU_ORTHOLOGUE AFUA_4G00730)"/>
    <property type="match status" value="1"/>
</dbReference>
<dbReference type="Proteomes" id="UP000539313">
    <property type="component" value="Unassembled WGS sequence"/>
</dbReference>
<dbReference type="Gene3D" id="1.20.120.520">
    <property type="entry name" value="nmb1532 protein domain like"/>
    <property type="match status" value="1"/>
</dbReference>
<dbReference type="Pfam" id="PF01814">
    <property type="entry name" value="Hemerythrin"/>
    <property type="match status" value="1"/>
</dbReference>
<evidence type="ECO:0000313" key="4">
    <source>
        <dbReference type="Proteomes" id="UP000539313"/>
    </source>
</evidence>
<dbReference type="EMBL" id="JACJII010000001">
    <property type="protein sequence ID" value="MBA9006376.1"/>
    <property type="molecule type" value="Genomic_DNA"/>
</dbReference>